<dbReference type="Pfam" id="PF02153">
    <property type="entry name" value="PDH_N"/>
    <property type="match status" value="1"/>
</dbReference>
<dbReference type="InterPro" id="IPR003099">
    <property type="entry name" value="Prephen_DH"/>
</dbReference>
<dbReference type="PROSITE" id="PS51176">
    <property type="entry name" value="PDH_ADH"/>
    <property type="match status" value="1"/>
</dbReference>
<dbReference type="Gene3D" id="1.10.3660.10">
    <property type="entry name" value="6-phosphogluconate dehydrogenase C-terminal like domain"/>
    <property type="match status" value="2"/>
</dbReference>
<dbReference type="OrthoDB" id="5399569at2759"/>
<dbReference type="InterPro" id="IPR050812">
    <property type="entry name" value="Preph/Arog_dehydrog"/>
</dbReference>
<feature type="domain" description="Prephenate/arogenate dehydrogenase" evidence="2">
    <location>
        <begin position="23"/>
        <end position="317"/>
    </location>
</feature>
<evidence type="ECO:0000313" key="4">
    <source>
        <dbReference type="Proteomes" id="UP000320333"/>
    </source>
</evidence>
<keyword evidence="4" id="KW-1185">Reference proteome</keyword>
<sequence length="469" mass="52261">MSKRRRDHESESIASDKAGSLPIQIGLIGALGDMARLYIGVWLAQTGATGRAAFHIHACDHPSKYDDLVKIYAPHIDSGMLTAHRDGHAVSRASDVIIYSVESSNIVACIKAYAPSTKLGAIVAGQTSVKAQEIRAFEEFMPSDVSIISLHSMHGPSVSPKGQPLVLLPHRVTVASHLDLMHKVVDPFESKILQLSWKEHDDITADTQAVTHVAFLSMGAAWSTVGVYPWLSDTYKGTLVEEVKVTIAMRIYFAKWHVYAGLAVLNESARDQIRQFAKSAKELFELMIQEKEQEFTDRVMAAAKAVFGNYQTPLLRGLNEEDDDRLEEVNVDAENLSSPSSRKLSKPNSHLSIFAIVDSWYQTKTNPFDHLSLLGTPPFRLWLGISQHVFITPHLLNQSIKAALFDRSIRMDDLNFVLAVTEWSAVIGVGSFDGYREKFEGVRTFFEAQKESLEWRKRSDQLIQNLGIA</sequence>
<dbReference type="Gene3D" id="3.40.50.720">
    <property type="entry name" value="NAD(P)-binding Rossmann-like Domain"/>
    <property type="match status" value="1"/>
</dbReference>
<name>A0A507FPG0_9FUNG</name>
<evidence type="ECO:0000259" key="2">
    <source>
        <dbReference type="PROSITE" id="PS51176"/>
    </source>
</evidence>
<dbReference type="STRING" id="246404.A0A507FPG0"/>
<dbReference type="AlphaFoldDB" id="A0A507FPG0"/>
<accession>A0A507FPG0</accession>
<dbReference type="InterPro" id="IPR008927">
    <property type="entry name" value="6-PGluconate_DH-like_C_sf"/>
</dbReference>
<evidence type="ECO:0000256" key="1">
    <source>
        <dbReference type="ARBA" id="ARBA00023002"/>
    </source>
</evidence>
<dbReference type="GO" id="GO:0004665">
    <property type="term" value="F:prephenate dehydrogenase (NADP+) activity"/>
    <property type="evidence" value="ECO:0007669"/>
    <property type="project" value="InterPro"/>
</dbReference>
<dbReference type="PANTHER" id="PTHR21363">
    <property type="entry name" value="PREPHENATE DEHYDROGENASE"/>
    <property type="match status" value="1"/>
</dbReference>
<dbReference type="SUPFAM" id="SSF51735">
    <property type="entry name" value="NAD(P)-binding Rossmann-fold domains"/>
    <property type="match status" value="1"/>
</dbReference>
<dbReference type="SUPFAM" id="SSF48179">
    <property type="entry name" value="6-phosphogluconate dehydrogenase C-terminal domain-like"/>
    <property type="match status" value="1"/>
</dbReference>
<protein>
    <submittedName>
        <fullName evidence="3">Prephenate dehydrogenase</fullName>
    </submittedName>
</protein>
<keyword evidence="1" id="KW-0560">Oxidoreductase</keyword>
<dbReference type="EMBL" id="QEAP01000007">
    <property type="protein sequence ID" value="TPX78174.1"/>
    <property type="molecule type" value="Genomic_DNA"/>
</dbReference>
<dbReference type="GO" id="GO:0070403">
    <property type="term" value="F:NAD+ binding"/>
    <property type="evidence" value="ECO:0007669"/>
    <property type="project" value="InterPro"/>
</dbReference>
<evidence type="ECO:0000313" key="3">
    <source>
        <dbReference type="EMBL" id="TPX78174.1"/>
    </source>
</evidence>
<reference evidence="3 4" key="1">
    <citation type="journal article" date="2019" name="Sci. Rep.">
        <title>Comparative genomics of chytrid fungi reveal insights into the obligate biotrophic and pathogenic lifestyle of Synchytrium endobioticum.</title>
        <authorList>
            <person name="van de Vossenberg B.T.L.H."/>
            <person name="Warris S."/>
            <person name="Nguyen H.D.T."/>
            <person name="van Gent-Pelzer M.P.E."/>
            <person name="Joly D.L."/>
            <person name="van de Geest H.C."/>
            <person name="Bonants P.J.M."/>
            <person name="Smith D.S."/>
            <person name="Levesque C.A."/>
            <person name="van der Lee T.A.J."/>
        </authorList>
    </citation>
    <scope>NUCLEOTIDE SEQUENCE [LARGE SCALE GENOMIC DNA]</scope>
    <source>
        <strain evidence="3 4">CBS 675.73</strain>
    </source>
</reference>
<dbReference type="InterPro" id="IPR046826">
    <property type="entry name" value="PDH_N"/>
</dbReference>
<dbReference type="GO" id="GO:0008977">
    <property type="term" value="F:prephenate dehydrogenase (NAD+) activity"/>
    <property type="evidence" value="ECO:0007669"/>
    <property type="project" value="InterPro"/>
</dbReference>
<comment type="caution">
    <text evidence="3">The sequence shown here is derived from an EMBL/GenBank/DDBJ whole genome shotgun (WGS) entry which is preliminary data.</text>
</comment>
<proteinExistence type="predicted"/>
<dbReference type="Proteomes" id="UP000320333">
    <property type="component" value="Unassembled WGS sequence"/>
</dbReference>
<organism evidence="3 4">
    <name type="scientific">Chytriomyces confervae</name>
    <dbReference type="NCBI Taxonomy" id="246404"/>
    <lineage>
        <taxon>Eukaryota</taxon>
        <taxon>Fungi</taxon>
        <taxon>Fungi incertae sedis</taxon>
        <taxon>Chytridiomycota</taxon>
        <taxon>Chytridiomycota incertae sedis</taxon>
        <taxon>Chytridiomycetes</taxon>
        <taxon>Chytridiales</taxon>
        <taxon>Chytriomycetaceae</taxon>
        <taxon>Chytriomyces</taxon>
    </lineage>
</organism>
<dbReference type="InterPro" id="IPR036291">
    <property type="entry name" value="NAD(P)-bd_dom_sf"/>
</dbReference>
<dbReference type="PANTHER" id="PTHR21363:SF0">
    <property type="entry name" value="PREPHENATE DEHYDROGENASE [NADP(+)]"/>
    <property type="match status" value="1"/>
</dbReference>
<gene>
    <name evidence="3" type="primary">CCO548</name>
    <name evidence="3" type="ORF">CcCBS67573_g00548</name>
</gene>
<dbReference type="GO" id="GO:0006571">
    <property type="term" value="P:tyrosine biosynthetic process"/>
    <property type="evidence" value="ECO:0007669"/>
    <property type="project" value="InterPro"/>
</dbReference>